<comment type="caution">
    <text evidence="2">The sequence shown here is derived from an EMBL/GenBank/DDBJ whole genome shotgun (WGS) entry which is preliminary data.</text>
</comment>
<keyword evidence="1" id="KW-0812">Transmembrane</keyword>
<dbReference type="EMBL" id="PYGK01000005">
    <property type="protein sequence ID" value="PSL30698.1"/>
    <property type="molecule type" value="Genomic_DNA"/>
</dbReference>
<evidence type="ECO:0000313" key="2">
    <source>
        <dbReference type="EMBL" id="PSL30698.1"/>
    </source>
</evidence>
<feature type="transmembrane region" description="Helical" evidence="1">
    <location>
        <begin position="69"/>
        <end position="87"/>
    </location>
</feature>
<dbReference type="AlphaFoldDB" id="A0A2P8G9Q0"/>
<evidence type="ECO:0008006" key="4">
    <source>
        <dbReference type="Google" id="ProtNLM"/>
    </source>
</evidence>
<organism evidence="2 3">
    <name type="scientific">Chitinophaga ginsengisoli</name>
    <dbReference type="NCBI Taxonomy" id="363837"/>
    <lineage>
        <taxon>Bacteria</taxon>
        <taxon>Pseudomonadati</taxon>
        <taxon>Bacteroidota</taxon>
        <taxon>Chitinophagia</taxon>
        <taxon>Chitinophagales</taxon>
        <taxon>Chitinophagaceae</taxon>
        <taxon>Chitinophaga</taxon>
    </lineage>
</organism>
<evidence type="ECO:0000313" key="3">
    <source>
        <dbReference type="Proteomes" id="UP000240978"/>
    </source>
</evidence>
<name>A0A2P8G9Q0_9BACT</name>
<sequence>MSPGKDISIITKVGAMIMGAVVTFIVSPPVINAEDNAGVDWRKIFVFVAGVLSIFLYDKLKNKQKLKKVAFFLVGLLMLLIIGYQLIYGQYSISCFDKARIVISKAPVKHEVASRFDYFLKHSQDPIHDFLEAQQCIPTKIWNLSDLVFPYYGLLALYLGIIITVILLVITVGDILRSPDASND</sequence>
<keyword evidence="1" id="KW-1133">Transmembrane helix</keyword>
<keyword evidence="3" id="KW-1185">Reference proteome</keyword>
<evidence type="ECO:0000256" key="1">
    <source>
        <dbReference type="SAM" id="Phobius"/>
    </source>
</evidence>
<dbReference type="Proteomes" id="UP000240978">
    <property type="component" value="Unassembled WGS sequence"/>
</dbReference>
<feature type="transmembrane region" description="Helical" evidence="1">
    <location>
        <begin position="7"/>
        <end position="27"/>
    </location>
</feature>
<feature type="transmembrane region" description="Helical" evidence="1">
    <location>
        <begin position="151"/>
        <end position="176"/>
    </location>
</feature>
<feature type="transmembrane region" description="Helical" evidence="1">
    <location>
        <begin position="39"/>
        <end position="57"/>
    </location>
</feature>
<protein>
    <recommendedName>
        <fullName evidence="4">DUF4199 domain-containing protein</fullName>
    </recommendedName>
</protein>
<keyword evidence="1" id="KW-0472">Membrane</keyword>
<proteinExistence type="predicted"/>
<accession>A0A2P8G9Q0</accession>
<gene>
    <name evidence="2" type="ORF">CLV42_10559</name>
</gene>
<reference evidence="2 3" key="1">
    <citation type="submission" date="2018-03" db="EMBL/GenBank/DDBJ databases">
        <title>Genomic Encyclopedia of Archaeal and Bacterial Type Strains, Phase II (KMG-II): from individual species to whole genera.</title>
        <authorList>
            <person name="Goeker M."/>
        </authorList>
    </citation>
    <scope>NUCLEOTIDE SEQUENCE [LARGE SCALE GENOMIC DNA]</scope>
    <source>
        <strain evidence="2 3">DSM 18107</strain>
    </source>
</reference>